<dbReference type="GO" id="GO:0016020">
    <property type="term" value="C:membrane"/>
    <property type="evidence" value="ECO:0007669"/>
    <property type="project" value="InterPro"/>
</dbReference>
<dbReference type="EMBL" id="BSDY01000013">
    <property type="protein sequence ID" value="GLI57110.1"/>
    <property type="molecule type" value="Genomic_DNA"/>
</dbReference>
<evidence type="ECO:0000256" key="1">
    <source>
        <dbReference type="SAM" id="Phobius"/>
    </source>
</evidence>
<feature type="transmembrane region" description="Helical" evidence="1">
    <location>
        <begin position="186"/>
        <end position="208"/>
    </location>
</feature>
<dbReference type="PANTHER" id="PTHR22911">
    <property type="entry name" value="ACYL-MALONYL CONDENSING ENZYME-RELATED"/>
    <property type="match status" value="1"/>
</dbReference>
<feature type="transmembrane region" description="Helical" evidence="1">
    <location>
        <begin position="97"/>
        <end position="119"/>
    </location>
</feature>
<feature type="transmembrane region" description="Helical" evidence="1">
    <location>
        <begin position="128"/>
        <end position="145"/>
    </location>
</feature>
<keyword evidence="1" id="KW-0472">Membrane</keyword>
<organism evidence="3 4">
    <name type="scientific">Propionigenium maris DSM 9537</name>
    <dbReference type="NCBI Taxonomy" id="1123000"/>
    <lineage>
        <taxon>Bacteria</taxon>
        <taxon>Fusobacteriati</taxon>
        <taxon>Fusobacteriota</taxon>
        <taxon>Fusobacteriia</taxon>
        <taxon>Fusobacteriales</taxon>
        <taxon>Fusobacteriaceae</taxon>
        <taxon>Propionigenium</taxon>
    </lineage>
</organism>
<feature type="transmembrane region" description="Helical" evidence="1">
    <location>
        <begin position="157"/>
        <end position="174"/>
    </location>
</feature>
<feature type="transmembrane region" description="Helical" evidence="1">
    <location>
        <begin position="251"/>
        <end position="269"/>
    </location>
</feature>
<gene>
    <name evidence="3" type="ORF">PM10SUCC1_26240</name>
</gene>
<feature type="transmembrane region" description="Helical" evidence="1">
    <location>
        <begin position="69"/>
        <end position="91"/>
    </location>
</feature>
<evidence type="ECO:0000259" key="2">
    <source>
        <dbReference type="Pfam" id="PF00892"/>
    </source>
</evidence>
<feature type="transmembrane region" description="Helical" evidence="1">
    <location>
        <begin position="275"/>
        <end position="295"/>
    </location>
</feature>
<keyword evidence="4" id="KW-1185">Reference proteome</keyword>
<sequence>MKNKRSIGLLMVAMAALFWGSMGITIRNLNEFQLDPFSISFFRTAIAFVFYLVFFGRKDRSVLKIDGRGLLFCAVYGILSFGLAFVAYNIAVSRIPIAVATVLMFTSPVWVIIFSKIFFREKLTARKGLAIGLSLMGCFLISKGYKLDSLDMDLLGIGFAIVAGITFALQVVMPKFVEDRYSKDTLLIYGFLFASIFLLFFTDLANTFQVFQGGNLHGMMVNLFILGVINTVIPNAAYVKSTEYVEASTGSIIISMEPLVAAVLAYLTFGEVLEGMQVAGMGIILISMGVLNINFKRRRAAAQLS</sequence>
<proteinExistence type="predicted"/>
<accession>A0A9W6LPM8</accession>
<dbReference type="RefSeq" id="WP_281836575.1">
    <property type="nucleotide sequence ID" value="NZ_BSDY01000013.1"/>
</dbReference>
<feature type="transmembrane region" description="Helical" evidence="1">
    <location>
        <begin position="220"/>
        <end position="239"/>
    </location>
</feature>
<dbReference type="InterPro" id="IPR000620">
    <property type="entry name" value="EamA_dom"/>
</dbReference>
<feature type="domain" description="EamA" evidence="2">
    <location>
        <begin position="7"/>
        <end position="142"/>
    </location>
</feature>
<dbReference type="Proteomes" id="UP001144471">
    <property type="component" value="Unassembled WGS sequence"/>
</dbReference>
<dbReference type="AlphaFoldDB" id="A0A9W6LPM8"/>
<evidence type="ECO:0000313" key="4">
    <source>
        <dbReference type="Proteomes" id="UP001144471"/>
    </source>
</evidence>
<comment type="caution">
    <text evidence="3">The sequence shown here is derived from an EMBL/GenBank/DDBJ whole genome shotgun (WGS) entry which is preliminary data.</text>
</comment>
<keyword evidence="1" id="KW-0812">Transmembrane</keyword>
<dbReference type="PANTHER" id="PTHR22911:SF133">
    <property type="entry name" value="MEMBRANE PROTEIN"/>
    <property type="match status" value="1"/>
</dbReference>
<dbReference type="InterPro" id="IPR037185">
    <property type="entry name" value="EmrE-like"/>
</dbReference>
<dbReference type="Gene3D" id="1.10.3730.20">
    <property type="match status" value="1"/>
</dbReference>
<reference evidence="3" key="1">
    <citation type="submission" date="2022-12" db="EMBL/GenBank/DDBJ databases">
        <title>Reference genome sequencing for broad-spectrum identification of bacterial and archaeal isolates by mass spectrometry.</title>
        <authorList>
            <person name="Sekiguchi Y."/>
            <person name="Tourlousse D.M."/>
        </authorList>
    </citation>
    <scope>NUCLEOTIDE SEQUENCE</scope>
    <source>
        <strain evidence="3">10succ1</strain>
    </source>
</reference>
<protein>
    <recommendedName>
        <fullName evidence="2">EamA domain-containing protein</fullName>
    </recommendedName>
</protein>
<dbReference type="Pfam" id="PF00892">
    <property type="entry name" value="EamA"/>
    <property type="match status" value="2"/>
</dbReference>
<feature type="domain" description="EamA" evidence="2">
    <location>
        <begin position="155"/>
        <end position="291"/>
    </location>
</feature>
<feature type="transmembrane region" description="Helical" evidence="1">
    <location>
        <begin position="39"/>
        <end position="57"/>
    </location>
</feature>
<keyword evidence="1" id="KW-1133">Transmembrane helix</keyword>
<evidence type="ECO:0000313" key="3">
    <source>
        <dbReference type="EMBL" id="GLI57110.1"/>
    </source>
</evidence>
<name>A0A9W6LPM8_9FUSO</name>
<dbReference type="SUPFAM" id="SSF103481">
    <property type="entry name" value="Multidrug resistance efflux transporter EmrE"/>
    <property type="match status" value="2"/>
</dbReference>